<evidence type="ECO:0000313" key="1">
    <source>
        <dbReference type="EMBL" id="OAO14575.1"/>
    </source>
</evidence>
<accession>A0A196SBZ2</accession>
<dbReference type="AlphaFoldDB" id="A0A196SBZ2"/>
<protein>
    <recommendedName>
        <fullName evidence="3">SET domain-containing protein</fullName>
    </recommendedName>
</protein>
<dbReference type="Proteomes" id="UP000078348">
    <property type="component" value="Unassembled WGS sequence"/>
</dbReference>
<sequence length="323" mass="36696">MFKSVIGKISRTGRKLSELSGAELQERLDLIKAAMLVKALGDGMYKDDRKKEDFDRLADEIVAMPVGEMQSTIQTYMEKQMDDYLKSVNEVCGSLDAKVLAATKSAFDRVNLMGQKQKESMNWGLEVKESSIPHAGNGVFLNGRIRPGTFLTVLPGTVYLRQHIVDPQYFQPLTKVKSDYKYWSYDGLIIDSTNYVPTSPVALGHLVNHPADPARATLKPNVMVVPFEFTRREGQMYPHLIPNRYVAPEKFMYKVANNHVIANSFVRSLGLISISEIENEELLLDYRLPPKGQPAWYKQIDDSTLRRWNLPVEADKELHSEQK</sequence>
<keyword evidence="2" id="KW-1185">Reference proteome</keyword>
<evidence type="ECO:0008006" key="3">
    <source>
        <dbReference type="Google" id="ProtNLM"/>
    </source>
</evidence>
<comment type="caution">
    <text evidence="1">The sequence shown here is derived from an EMBL/GenBank/DDBJ whole genome shotgun (WGS) entry which is preliminary data.</text>
</comment>
<dbReference type="PANTHER" id="PTHR33524:SF1">
    <property type="entry name" value="SET DOMAIN-CONTAINING PROTEIN"/>
    <property type="match status" value="1"/>
</dbReference>
<dbReference type="InterPro" id="IPR046341">
    <property type="entry name" value="SET_dom_sf"/>
</dbReference>
<dbReference type="EMBL" id="LXWW01000235">
    <property type="protein sequence ID" value="OAO14575.1"/>
    <property type="molecule type" value="Genomic_DNA"/>
</dbReference>
<reference evidence="1 2" key="1">
    <citation type="submission" date="2016-05" db="EMBL/GenBank/DDBJ databases">
        <title>Nuclear genome of Blastocystis sp. subtype 1 NandII.</title>
        <authorList>
            <person name="Gentekaki E."/>
            <person name="Curtis B."/>
            <person name="Stairs C."/>
            <person name="Eme L."/>
            <person name="Herman E."/>
            <person name="Klimes V."/>
            <person name="Arias M.C."/>
            <person name="Elias M."/>
            <person name="Hilliou F."/>
            <person name="Klute M."/>
            <person name="Malik S.-B."/>
            <person name="Pightling A."/>
            <person name="Rachubinski R."/>
            <person name="Salas D."/>
            <person name="Schlacht A."/>
            <person name="Suga H."/>
            <person name="Archibald J."/>
            <person name="Ball S.G."/>
            <person name="Clark G."/>
            <person name="Dacks J."/>
            <person name="Van Der Giezen M."/>
            <person name="Tsaousis A."/>
            <person name="Roger A."/>
        </authorList>
    </citation>
    <scope>NUCLEOTIDE SEQUENCE [LARGE SCALE GENOMIC DNA]</scope>
    <source>
        <strain evidence="2">ATCC 50177 / NandII</strain>
    </source>
</reference>
<evidence type="ECO:0000313" key="2">
    <source>
        <dbReference type="Proteomes" id="UP000078348"/>
    </source>
</evidence>
<dbReference type="PANTHER" id="PTHR33524">
    <property type="entry name" value="C5ORF35"/>
    <property type="match status" value="1"/>
</dbReference>
<dbReference type="SUPFAM" id="SSF82199">
    <property type="entry name" value="SET domain"/>
    <property type="match status" value="1"/>
</dbReference>
<organism evidence="1 2">
    <name type="scientific">Blastocystis sp. subtype 1 (strain ATCC 50177 / NandII)</name>
    <dbReference type="NCBI Taxonomy" id="478820"/>
    <lineage>
        <taxon>Eukaryota</taxon>
        <taxon>Sar</taxon>
        <taxon>Stramenopiles</taxon>
        <taxon>Bigyra</taxon>
        <taxon>Opalozoa</taxon>
        <taxon>Opalinata</taxon>
        <taxon>Blastocystidae</taxon>
        <taxon>Blastocystis</taxon>
    </lineage>
</organism>
<dbReference type="OrthoDB" id="442460at2759"/>
<name>A0A196SBZ2_BLAHN</name>
<dbReference type="Gene3D" id="2.170.270.10">
    <property type="entry name" value="SET domain"/>
    <property type="match status" value="1"/>
</dbReference>
<gene>
    <name evidence="1" type="ORF">AV274_3730</name>
</gene>
<dbReference type="InterPro" id="IPR040415">
    <property type="entry name" value="SETD9"/>
</dbReference>
<proteinExistence type="predicted"/>